<dbReference type="SUPFAM" id="SSF143575">
    <property type="entry name" value="GAS2 domain-like"/>
    <property type="match status" value="1"/>
</dbReference>
<keyword evidence="8" id="KW-1185">Reference proteome</keyword>
<dbReference type="OrthoDB" id="10017054at2759"/>
<evidence type="ECO:0000256" key="4">
    <source>
        <dbReference type="SAM" id="Coils"/>
    </source>
</evidence>
<dbReference type="InterPro" id="IPR036534">
    <property type="entry name" value="GAR_dom_sf"/>
</dbReference>
<reference evidence="7 8" key="1">
    <citation type="journal article" date="2020" name="ISME J.">
        <title>Uncovering the hidden diversity of litter-decomposition mechanisms in mushroom-forming fungi.</title>
        <authorList>
            <person name="Floudas D."/>
            <person name="Bentzer J."/>
            <person name="Ahren D."/>
            <person name="Johansson T."/>
            <person name="Persson P."/>
            <person name="Tunlid A."/>
        </authorList>
    </citation>
    <scope>NUCLEOTIDE SEQUENCE [LARGE SCALE GENOMIC DNA]</scope>
    <source>
        <strain evidence="7 8">CBS 406.79</strain>
    </source>
</reference>
<gene>
    <name evidence="7" type="ORF">D9757_000277</name>
</gene>
<keyword evidence="2" id="KW-0963">Cytoplasm</keyword>
<feature type="domain" description="GAR" evidence="6">
    <location>
        <begin position="1547"/>
        <end position="1625"/>
    </location>
</feature>
<dbReference type="PANTHER" id="PTHR23159">
    <property type="entry name" value="CENTROSOMAL PROTEIN 2"/>
    <property type="match status" value="1"/>
</dbReference>
<protein>
    <recommendedName>
        <fullName evidence="6">GAR domain-containing protein</fullName>
    </recommendedName>
</protein>
<dbReference type="SMART" id="SM00243">
    <property type="entry name" value="GAS2"/>
    <property type="match status" value="1"/>
</dbReference>
<comment type="caution">
    <text evidence="7">The sequence shown here is derived from an EMBL/GenBank/DDBJ whole genome shotgun (WGS) entry which is preliminary data.</text>
</comment>
<evidence type="ECO:0000256" key="5">
    <source>
        <dbReference type="SAM" id="MobiDB-lite"/>
    </source>
</evidence>
<evidence type="ECO:0000256" key="2">
    <source>
        <dbReference type="ARBA" id="ARBA00022490"/>
    </source>
</evidence>
<feature type="region of interest" description="Disordered" evidence="5">
    <location>
        <begin position="1340"/>
        <end position="1514"/>
    </location>
</feature>
<accession>A0A8H5MH48</accession>
<keyword evidence="3" id="KW-0206">Cytoskeleton</keyword>
<feature type="compositionally biased region" description="Low complexity" evidence="5">
    <location>
        <begin position="1352"/>
        <end position="1368"/>
    </location>
</feature>
<dbReference type="InterPro" id="IPR003108">
    <property type="entry name" value="GAR_dom"/>
</dbReference>
<organism evidence="7 8">
    <name type="scientific">Collybiopsis confluens</name>
    <dbReference type="NCBI Taxonomy" id="2823264"/>
    <lineage>
        <taxon>Eukaryota</taxon>
        <taxon>Fungi</taxon>
        <taxon>Dikarya</taxon>
        <taxon>Basidiomycota</taxon>
        <taxon>Agaricomycotina</taxon>
        <taxon>Agaricomycetes</taxon>
        <taxon>Agaricomycetidae</taxon>
        <taxon>Agaricales</taxon>
        <taxon>Marasmiineae</taxon>
        <taxon>Omphalotaceae</taxon>
        <taxon>Collybiopsis</taxon>
    </lineage>
</organism>
<evidence type="ECO:0000313" key="8">
    <source>
        <dbReference type="Proteomes" id="UP000518752"/>
    </source>
</evidence>
<comment type="subcellular location">
    <subcellularLocation>
        <location evidence="1">Cytoplasm</location>
        <location evidence="1">Cytoskeleton</location>
    </subcellularLocation>
</comment>
<dbReference type="Gene3D" id="3.30.920.20">
    <property type="entry name" value="Gas2-like domain"/>
    <property type="match status" value="1"/>
</dbReference>
<feature type="compositionally biased region" description="Pro residues" evidence="5">
    <location>
        <begin position="611"/>
        <end position="621"/>
    </location>
</feature>
<feature type="compositionally biased region" description="Polar residues" evidence="5">
    <location>
        <begin position="1679"/>
        <end position="1700"/>
    </location>
</feature>
<sequence>MSEDPPSSHTDASSGTVVAPSYRSNLPNPSSEDLTNVRTEGDEEALESHQVIELQSFIERKTWIEEKIKLLEKMPPIQVFVGLDAVQTSAEEIPGLPTRSELKQWLVEHDIVEKETEIFDTGELKKLRKFTRAATQRNLSPEDTDLIELTLTTIYALDKLLHLLRDRSENLDLLGVRLSWEENRIASWVDRRRIISDLQSFLHSRAQWSASAYDLPLPAEDHRRGSIGSISSVSSDTSISSLALSRITRFKLAELLSRDAAAFSARVSSLRHGTVAATGKFLDKLIDHSRKPVPEVLLDEQDKLEEKCVSEMESIGNFVLNVVMQWRKADEVYVETKKDYFGAQTLSEEIEIAMAQHPMARQSSAFTTRIETVLKRLQIRGNPTLPTSTFPRPVHPLFSQQSEFNESLVLALSLEIKSATELAQSVEALAKRYRTSYEAVNRVEDLSQATVSLNKTFTSVIDRLENGAPSKEGDGTPPTLMSSECLDPTCHSVFLALLPSLAEELAAADYTASDLLRQLPVALLHLDFPGVDQEFKSNASAQLSRLKQLRERGQRLLDEVLRRTDRLRESRRLWIAMDSLLKDLESIRREAVDEMESCRWRQSSIRVTGAPPTPESPPSFPLPDHSLQQDTELDSQLGHLGEKMEKLVEIPLASLSTSLEVPLKDYLSQGSQNLKSHFARVRRMLDLLKSLHNQTSVMASIHEEFNALQLRIDDIMIRYDTKIENTLTGTRPENAELEMDEDEIVSNDYASTRYEAMAFVNGLFHRVPLVTSTSKVPFIKRSFSSVNITLVTPPAGLPIELPFDPRAVDDSVRSDCNSYAMRLSGQVRSLEQKLDHYRLSQIAQELDTSTSVLLSDMEHAVRQVTDFQQSLKVTTAKSDILQYLVQLEADVTEAALTDRSMLSRSLSLIYEIQGRLESDPAAHDSGIHDRLLLPRIRTVSRLEADFAFWESSIDVLRSQIAAARESETVRLQQEREVEDARLAAEREKLVQEEAERAHTKKERLEEEERRKAEKARLAEEERLRQEEEERLRVEAERQEEAERVRLQEMRFAEEACVRAEQEKLALEEAEKARLEKERLEMALKLKETEEKLLVERQLHAERERLALEKAERAQREREKLDEERNQAVKELEAANISLEEDVFGLRISPAAGLSMTQEIKDVLAVMARLRKRLRSIGINGIARRQSNNSDLPGADQAQVMRQQLVTIKQEVGALPDSVEVVSVNVQLQSLRSDIDASFSLMDHVDRLATLCEAISTCDGTLSDLLEHIDSYPAEPLGPLSSSYKGRPNSMPEKQLLDRLTFTSITIKTMTKAFEAVEEDPRAHVENERVLQTWSELEEMAQDRISGKKSRPSSVMSTQSSGQSRRSSSAIKAEPPLQPQPRSNAKATRKSISYASLSVSSTTPRSRLNIPSPTPTHSRRAFSGSEENYNGRPTSSAGRMSSLSTRHPQRATSGGNLYGSTFASRQRTTSLTTGTPQQKRNVSAEHSRSQTATVFQNRLEPSPNVSDASVSHGRSSWSRAPRISFVGVPRMSTPTKRLAAPRKTYVANPKSKLDVAVGDVVNSLPVGINVEGVSGSWKDQSGKYWIGDQDPKLCFCRILRSQTVMVRVGGGWSELSRFIRDHFADSFRMLTSSDSPGMHATGGGEERWISVATLLEERNTPPGPPKTPEPRGPSDLPSFALSTPSGHSPQSLLSTPSTKGSPLTPLQFMRRAEPEVPFLSRPETPTKTPHRTRMNPVHTPARHSIWRP</sequence>
<dbReference type="PANTHER" id="PTHR23159:SF31">
    <property type="entry name" value="CENTROSOME-ASSOCIATED PROTEIN CEP250 ISOFORM X1"/>
    <property type="match status" value="1"/>
</dbReference>
<feature type="region of interest" description="Disordered" evidence="5">
    <location>
        <begin position="1656"/>
        <end position="1747"/>
    </location>
</feature>
<proteinExistence type="predicted"/>
<feature type="compositionally biased region" description="Polar residues" evidence="5">
    <location>
        <begin position="1379"/>
        <end position="1410"/>
    </location>
</feature>
<dbReference type="PROSITE" id="PS51460">
    <property type="entry name" value="GAR"/>
    <property type="match status" value="1"/>
</dbReference>
<dbReference type="GO" id="GO:0008017">
    <property type="term" value="F:microtubule binding"/>
    <property type="evidence" value="ECO:0007669"/>
    <property type="project" value="InterPro"/>
</dbReference>
<feature type="compositionally biased region" description="Polar residues" evidence="5">
    <location>
        <begin position="1424"/>
        <end position="1480"/>
    </location>
</feature>
<keyword evidence="4" id="KW-0175">Coiled coil</keyword>
<dbReference type="GO" id="GO:0005856">
    <property type="term" value="C:cytoskeleton"/>
    <property type="evidence" value="ECO:0007669"/>
    <property type="project" value="UniProtKB-SubCell"/>
</dbReference>
<evidence type="ECO:0000256" key="3">
    <source>
        <dbReference type="ARBA" id="ARBA00023212"/>
    </source>
</evidence>
<evidence type="ECO:0000256" key="1">
    <source>
        <dbReference type="ARBA" id="ARBA00004245"/>
    </source>
</evidence>
<feature type="compositionally biased region" description="Polar residues" evidence="5">
    <location>
        <begin position="1"/>
        <end position="38"/>
    </location>
</feature>
<dbReference type="Pfam" id="PF02187">
    <property type="entry name" value="GAS2"/>
    <property type="match status" value="1"/>
</dbReference>
<dbReference type="EMBL" id="JAACJN010000001">
    <property type="protein sequence ID" value="KAF5393549.1"/>
    <property type="molecule type" value="Genomic_DNA"/>
</dbReference>
<feature type="region of interest" description="Disordered" evidence="5">
    <location>
        <begin position="603"/>
        <end position="625"/>
    </location>
</feature>
<feature type="compositionally biased region" description="Pro residues" evidence="5">
    <location>
        <begin position="1660"/>
        <end position="1670"/>
    </location>
</feature>
<dbReference type="Proteomes" id="UP000518752">
    <property type="component" value="Unassembled WGS sequence"/>
</dbReference>
<evidence type="ECO:0000259" key="6">
    <source>
        <dbReference type="PROSITE" id="PS51460"/>
    </source>
</evidence>
<feature type="coiled-coil region" evidence="4">
    <location>
        <begin position="975"/>
        <end position="1137"/>
    </location>
</feature>
<feature type="compositionally biased region" description="Polar residues" evidence="5">
    <location>
        <begin position="1502"/>
        <end position="1514"/>
    </location>
</feature>
<name>A0A8H5MH48_9AGAR</name>
<evidence type="ECO:0000313" key="7">
    <source>
        <dbReference type="EMBL" id="KAF5393549.1"/>
    </source>
</evidence>
<feature type="region of interest" description="Disordered" evidence="5">
    <location>
        <begin position="1"/>
        <end position="42"/>
    </location>
</feature>